<dbReference type="SUPFAM" id="SSF69118">
    <property type="entry name" value="AhpD-like"/>
    <property type="match status" value="1"/>
</dbReference>
<accession>A0A511DNL6</accession>
<dbReference type="Gene3D" id="1.20.1290.10">
    <property type="entry name" value="AhpD-like"/>
    <property type="match status" value="1"/>
</dbReference>
<evidence type="ECO:0000313" key="2">
    <source>
        <dbReference type="EMBL" id="GEL26399.1"/>
    </source>
</evidence>
<dbReference type="InterPro" id="IPR029032">
    <property type="entry name" value="AhpD-like"/>
</dbReference>
<dbReference type="InterPro" id="IPR052512">
    <property type="entry name" value="4CMD/NDH-1_regulator"/>
</dbReference>
<dbReference type="AlphaFoldDB" id="A0A511DNL6"/>
<evidence type="ECO:0000313" key="3">
    <source>
        <dbReference type="Proteomes" id="UP000321685"/>
    </source>
</evidence>
<dbReference type="GO" id="GO:0051920">
    <property type="term" value="F:peroxiredoxin activity"/>
    <property type="evidence" value="ECO:0007669"/>
    <property type="project" value="InterPro"/>
</dbReference>
<dbReference type="PANTHER" id="PTHR33570">
    <property type="entry name" value="4-CARBOXYMUCONOLACTONE DECARBOXYLASE FAMILY PROTEIN"/>
    <property type="match status" value="1"/>
</dbReference>
<dbReference type="EMBL" id="BJVJ01000088">
    <property type="protein sequence ID" value="GEL26399.1"/>
    <property type="molecule type" value="Genomic_DNA"/>
</dbReference>
<organism evidence="2 3">
    <name type="scientific">Pseudonocardia sulfidoxydans NBRC 16205</name>
    <dbReference type="NCBI Taxonomy" id="1223511"/>
    <lineage>
        <taxon>Bacteria</taxon>
        <taxon>Bacillati</taxon>
        <taxon>Actinomycetota</taxon>
        <taxon>Actinomycetes</taxon>
        <taxon>Pseudonocardiales</taxon>
        <taxon>Pseudonocardiaceae</taxon>
        <taxon>Pseudonocardia</taxon>
    </lineage>
</organism>
<comment type="caution">
    <text evidence="2">The sequence shown here is derived from an EMBL/GenBank/DDBJ whole genome shotgun (WGS) entry which is preliminary data.</text>
</comment>
<dbReference type="RefSeq" id="WP_147114327.1">
    <property type="nucleotide sequence ID" value="NZ_BJVJ01000088.1"/>
</dbReference>
<evidence type="ECO:0000259" key="1">
    <source>
        <dbReference type="Pfam" id="PF02627"/>
    </source>
</evidence>
<dbReference type="Pfam" id="PF02627">
    <property type="entry name" value="CMD"/>
    <property type="match status" value="1"/>
</dbReference>
<dbReference type="Proteomes" id="UP000321685">
    <property type="component" value="Unassembled WGS sequence"/>
</dbReference>
<dbReference type="OrthoDB" id="9802489at2"/>
<gene>
    <name evidence="2" type="ORF">PSU4_53530</name>
</gene>
<dbReference type="PANTHER" id="PTHR33570:SF2">
    <property type="entry name" value="CARBOXYMUCONOLACTONE DECARBOXYLASE-LIKE DOMAIN-CONTAINING PROTEIN"/>
    <property type="match status" value="1"/>
</dbReference>
<sequence length="124" mass="13614">MDPTATTGPARRARAQGVKADRLQAALEDLDPQLAEWADGFIFGDVWAGDELTHQERMVVAITALASTGRLLQLRNYLHGAVQDGMPAERLRAALRMLVVYCGFPVALDALSELDRVVRAEARR</sequence>
<dbReference type="InterPro" id="IPR003779">
    <property type="entry name" value="CMD-like"/>
</dbReference>
<keyword evidence="3" id="KW-1185">Reference proteome</keyword>
<proteinExistence type="predicted"/>
<feature type="domain" description="Carboxymuconolactone decarboxylase-like" evidence="1">
    <location>
        <begin position="32"/>
        <end position="113"/>
    </location>
</feature>
<name>A0A511DNL6_9PSEU</name>
<reference evidence="2 3" key="1">
    <citation type="submission" date="2019-07" db="EMBL/GenBank/DDBJ databases">
        <title>Whole genome shotgun sequence of Pseudonocardia sulfidoxydans NBRC 16205.</title>
        <authorList>
            <person name="Hosoyama A."/>
            <person name="Uohara A."/>
            <person name="Ohji S."/>
            <person name="Ichikawa N."/>
        </authorList>
    </citation>
    <scope>NUCLEOTIDE SEQUENCE [LARGE SCALE GENOMIC DNA]</scope>
    <source>
        <strain evidence="2 3">NBRC 16205</strain>
    </source>
</reference>
<protein>
    <recommendedName>
        <fullName evidence="1">Carboxymuconolactone decarboxylase-like domain-containing protein</fullName>
    </recommendedName>
</protein>